<gene>
    <name evidence="1" type="ORF">ACFS6H_20210</name>
</gene>
<accession>A0ABW6ADA9</accession>
<proteinExistence type="predicted"/>
<protein>
    <submittedName>
        <fullName evidence="1">Uncharacterized protein</fullName>
    </submittedName>
</protein>
<evidence type="ECO:0000313" key="2">
    <source>
        <dbReference type="Proteomes" id="UP001597511"/>
    </source>
</evidence>
<dbReference type="EMBL" id="JBHUOZ010000003">
    <property type="protein sequence ID" value="MFD2922056.1"/>
    <property type="molecule type" value="Genomic_DNA"/>
</dbReference>
<reference evidence="2" key="1">
    <citation type="journal article" date="2019" name="Int. J. Syst. Evol. Microbiol.">
        <title>The Global Catalogue of Microorganisms (GCM) 10K type strain sequencing project: providing services to taxonomists for standard genome sequencing and annotation.</title>
        <authorList>
            <consortium name="The Broad Institute Genomics Platform"/>
            <consortium name="The Broad Institute Genome Sequencing Center for Infectious Disease"/>
            <person name="Wu L."/>
            <person name="Ma J."/>
        </authorList>
    </citation>
    <scope>NUCLEOTIDE SEQUENCE [LARGE SCALE GENOMIC DNA]</scope>
    <source>
        <strain evidence="2">KCTC 23299</strain>
    </source>
</reference>
<comment type="caution">
    <text evidence="1">The sequence shown here is derived from an EMBL/GenBank/DDBJ whole genome shotgun (WGS) entry which is preliminary data.</text>
</comment>
<dbReference type="RefSeq" id="WP_386103392.1">
    <property type="nucleotide sequence ID" value="NZ_JBHUOZ010000003.1"/>
</dbReference>
<keyword evidence="2" id="KW-1185">Reference proteome</keyword>
<name>A0ABW6ADA9_9BACT</name>
<dbReference type="Proteomes" id="UP001597511">
    <property type="component" value="Unassembled WGS sequence"/>
</dbReference>
<evidence type="ECO:0000313" key="1">
    <source>
        <dbReference type="EMBL" id="MFD2922056.1"/>
    </source>
</evidence>
<sequence length="91" mass="9892">MIGDNEISVELIPQNITFSNRPGRVLIDAEVNFKGTVIAKGAGVTGINIGDSVYFQPTNPTMKQTDYNNNPISLVISSDTVTDVWEPPIEL</sequence>
<organism evidence="1 2">
    <name type="scientific">Terrimonas rubra</name>
    <dbReference type="NCBI Taxonomy" id="1035890"/>
    <lineage>
        <taxon>Bacteria</taxon>
        <taxon>Pseudomonadati</taxon>
        <taxon>Bacteroidota</taxon>
        <taxon>Chitinophagia</taxon>
        <taxon>Chitinophagales</taxon>
        <taxon>Chitinophagaceae</taxon>
        <taxon>Terrimonas</taxon>
    </lineage>
</organism>